<name>A0A1K1M1K5_9FLAO</name>
<keyword evidence="2" id="KW-0575">Peroxidase</keyword>
<dbReference type="OrthoDB" id="9801997at2"/>
<protein>
    <submittedName>
        <fullName evidence="2">Alkylhydroperoxidase AhpD family core domain-containing protein</fullName>
    </submittedName>
</protein>
<sequence>MEPRIQIDKLQPEAYKAIIALEGHMSKISELSTTHKELIKIRASQINGCAFCIAMHTKDALKYGETQERIFILNAWRETDLFSEEENVILSITEEITFIHQSGLTDNTYNRAINLFSETYLAQIIMAVTMINVWNRIAISTHKPIIH</sequence>
<dbReference type="STRING" id="1150368.SAMN02927921_00308"/>
<feature type="domain" description="Carboxymuconolactone decarboxylase-like" evidence="1">
    <location>
        <begin position="12"/>
        <end position="95"/>
    </location>
</feature>
<dbReference type="Pfam" id="PF02627">
    <property type="entry name" value="CMD"/>
    <property type="match status" value="1"/>
</dbReference>
<dbReference type="InterPro" id="IPR004675">
    <property type="entry name" value="AhpD_core"/>
</dbReference>
<dbReference type="Gene3D" id="1.20.1290.10">
    <property type="entry name" value="AhpD-like"/>
    <property type="match status" value="1"/>
</dbReference>
<gene>
    <name evidence="2" type="ORF">SAMN02927921_00308</name>
</gene>
<dbReference type="Proteomes" id="UP000182248">
    <property type="component" value="Unassembled WGS sequence"/>
</dbReference>
<keyword evidence="2" id="KW-0560">Oxidoreductase</keyword>
<dbReference type="InterPro" id="IPR003779">
    <property type="entry name" value="CMD-like"/>
</dbReference>
<dbReference type="EMBL" id="FPJE01000002">
    <property type="protein sequence ID" value="SFW17001.1"/>
    <property type="molecule type" value="Genomic_DNA"/>
</dbReference>
<dbReference type="NCBIfam" id="TIGR00778">
    <property type="entry name" value="ahpD_dom"/>
    <property type="match status" value="1"/>
</dbReference>
<keyword evidence="3" id="KW-1185">Reference proteome</keyword>
<evidence type="ECO:0000313" key="2">
    <source>
        <dbReference type="EMBL" id="SFW17001.1"/>
    </source>
</evidence>
<dbReference type="PANTHER" id="PTHR35446:SF2">
    <property type="entry name" value="CARBOXYMUCONOLACTONE DECARBOXYLASE-LIKE DOMAIN-CONTAINING PROTEIN"/>
    <property type="match status" value="1"/>
</dbReference>
<reference evidence="2 3" key="1">
    <citation type="submission" date="2016-11" db="EMBL/GenBank/DDBJ databases">
        <authorList>
            <person name="Jaros S."/>
            <person name="Januszkiewicz K."/>
            <person name="Wedrychowicz H."/>
        </authorList>
    </citation>
    <scope>NUCLEOTIDE SEQUENCE [LARGE SCALE GENOMIC DNA]</scope>
    <source>
        <strain evidence="2 3">CGMCC 1.12145</strain>
    </source>
</reference>
<dbReference type="SUPFAM" id="SSF69118">
    <property type="entry name" value="AhpD-like"/>
    <property type="match status" value="1"/>
</dbReference>
<dbReference type="GO" id="GO:0051920">
    <property type="term" value="F:peroxiredoxin activity"/>
    <property type="evidence" value="ECO:0007669"/>
    <property type="project" value="InterPro"/>
</dbReference>
<dbReference type="AlphaFoldDB" id="A0A1K1M1K5"/>
<organism evidence="2 3">
    <name type="scientific">Sinomicrobium oceani</name>
    <dbReference type="NCBI Taxonomy" id="1150368"/>
    <lineage>
        <taxon>Bacteria</taxon>
        <taxon>Pseudomonadati</taxon>
        <taxon>Bacteroidota</taxon>
        <taxon>Flavobacteriia</taxon>
        <taxon>Flavobacteriales</taxon>
        <taxon>Flavobacteriaceae</taxon>
        <taxon>Sinomicrobium</taxon>
    </lineage>
</organism>
<dbReference type="InterPro" id="IPR029032">
    <property type="entry name" value="AhpD-like"/>
</dbReference>
<proteinExistence type="predicted"/>
<dbReference type="PANTHER" id="PTHR35446">
    <property type="entry name" value="SI:CH211-175M2.5"/>
    <property type="match status" value="1"/>
</dbReference>
<evidence type="ECO:0000259" key="1">
    <source>
        <dbReference type="Pfam" id="PF02627"/>
    </source>
</evidence>
<evidence type="ECO:0000313" key="3">
    <source>
        <dbReference type="Proteomes" id="UP000182248"/>
    </source>
</evidence>
<dbReference type="RefSeq" id="WP_072315567.1">
    <property type="nucleotide sequence ID" value="NZ_FPJE01000002.1"/>
</dbReference>
<accession>A0A1K1M1K5</accession>